<sequence length="29" mass="3315">MWTRASGAVRGCDRRWRWRGAATHERGGA</sequence>
<protein>
    <submittedName>
        <fullName evidence="1">Uncharacterized protein</fullName>
    </submittedName>
</protein>
<dbReference type="EMBL" id="GBRH01249796">
    <property type="protein sequence ID" value="JAD48099.1"/>
    <property type="molecule type" value="Transcribed_RNA"/>
</dbReference>
<accession>A0A0A9A8Z2</accession>
<organism evidence="1">
    <name type="scientific">Arundo donax</name>
    <name type="common">Giant reed</name>
    <name type="synonym">Donax arundinaceus</name>
    <dbReference type="NCBI Taxonomy" id="35708"/>
    <lineage>
        <taxon>Eukaryota</taxon>
        <taxon>Viridiplantae</taxon>
        <taxon>Streptophyta</taxon>
        <taxon>Embryophyta</taxon>
        <taxon>Tracheophyta</taxon>
        <taxon>Spermatophyta</taxon>
        <taxon>Magnoliopsida</taxon>
        <taxon>Liliopsida</taxon>
        <taxon>Poales</taxon>
        <taxon>Poaceae</taxon>
        <taxon>PACMAD clade</taxon>
        <taxon>Arundinoideae</taxon>
        <taxon>Arundineae</taxon>
        <taxon>Arundo</taxon>
    </lineage>
</organism>
<reference evidence="1" key="1">
    <citation type="submission" date="2014-09" db="EMBL/GenBank/DDBJ databases">
        <authorList>
            <person name="Magalhaes I.L.F."/>
            <person name="Oliveira U."/>
            <person name="Santos F.R."/>
            <person name="Vidigal T.H.D.A."/>
            <person name="Brescovit A.D."/>
            <person name="Santos A.J."/>
        </authorList>
    </citation>
    <scope>NUCLEOTIDE SEQUENCE</scope>
    <source>
        <tissue evidence="1">Shoot tissue taken approximately 20 cm above the soil surface</tissue>
    </source>
</reference>
<proteinExistence type="predicted"/>
<name>A0A0A9A8Z2_ARUDO</name>
<reference evidence="1" key="2">
    <citation type="journal article" date="2015" name="Data Brief">
        <title>Shoot transcriptome of the giant reed, Arundo donax.</title>
        <authorList>
            <person name="Barrero R.A."/>
            <person name="Guerrero F.D."/>
            <person name="Moolhuijzen P."/>
            <person name="Goolsby J.A."/>
            <person name="Tidwell J."/>
            <person name="Bellgard S.E."/>
            <person name="Bellgard M.I."/>
        </authorList>
    </citation>
    <scope>NUCLEOTIDE SEQUENCE</scope>
    <source>
        <tissue evidence="1">Shoot tissue taken approximately 20 cm above the soil surface</tissue>
    </source>
</reference>
<dbReference type="AlphaFoldDB" id="A0A0A9A8Z2"/>
<evidence type="ECO:0000313" key="1">
    <source>
        <dbReference type="EMBL" id="JAD48099.1"/>
    </source>
</evidence>